<comment type="similarity">
    <text evidence="2">Belongs to the UPF0239 family.</text>
</comment>
<evidence type="ECO:0000256" key="5">
    <source>
        <dbReference type="ARBA" id="ARBA00023136"/>
    </source>
</evidence>
<sequence>MAAELHFWPPEIPEPMLMKNMLRHRLFYGAVLQLLCAVLPLPRASQQ</sequence>
<keyword evidence="5" id="KW-0472">Membrane</keyword>
<protein>
    <submittedName>
        <fullName evidence="6">Uncharacterized protein</fullName>
    </submittedName>
</protein>
<evidence type="ECO:0000256" key="3">
    <source>
        <dbReference type="ARBA" id="ARBA00022692"/>
    </source>
</evidence>
<dbReference type="GO" id="GO:0016020">
    <property type="term" value="C:membrane"/>
    <property type="evidence" value="ECO:0007669"/>
    <property type="project" value="UniProtKB-SubCell"/>
</dbReference>
<dbReference type="InterPro" id="IPR009621">
    <property type="entry name" value="UPF0239"/>
</dbReference>
<keyword evidence="4" id="KW-1133">Transmembrane helix</keyword>
<evidence type="ECO:0000256" key="2">
    <source>
        <dbReference type="ARBA" id="ARBA00006839"/>
    </source>
</evidence>
<keyword evidence="3" id="KW-0812">Transmembrane</keyword>
<dbReference type="PANTHER" id="PTHR14409:SF0">
    <property type="entry name" value="PROTEIN MANBAL"/>
    <property type="match status" value="1"/>
</dbReference>
<accession>A0A8C2SR37</accession>
<reference evidence="6" key="1">
    <citation type="submission" date="2025-08" db="UniProtKB">
        <authorList>
            <consortium name="Ensembl"/>
        </authorList>
    </citation>
    <scope>IDENTIFICATION</scope>
</reference>
<dbReference type="AlphaFoldDB" id="A0A8C2SR37"/>
<evidence type="ECO:0000313" key="7">
    <source>
        <dbReference type="Proteomes" id="UP000694412"/>
    </source>
</evidence>
<evidence type="ECO:0000256" key="4">
    <source>
        <dbReference type="ARBA" id="ARBA00022989"/>
    </source>
</evidence>
<dbReference type="Pfam" id="PF06783">
    <property type="entry name" value="UPF0239"/>
    <property type="match status" value="1"/>
</dbReference>
<proteinExistence type="inferred from homology"/>
<organism evidence="6 7">
    <name type="scientific">Coturnix japonica</name>
    <name type="common">Japanese quail</name>
    <name type="synonym">Coturnix coturnix japonica</name>
    <dbReference type="NCBI Taxonomy" id="93934"/>
    <lineage>
        <taxon>Eukaryota</taxon>
        <taxon>Metazoa</taxon>
        <taxon>Chordata</taxon>
        <taxon>Craniata</taxon>
        <taxon>Vertebrata</taxon>
        <taxon>Euteleostomi</taxon>
        <taxon>Archelosauria</taxon>
        <taxon>Archosauria</taxon>
        <taxon>Dinosauria</taxon>
        <taxon>Saurischia</taxon>
        <taxon>Theropoda</taxon>
        <taxon>Coelurosauria</taxon>
        <taxon>Aves</taxon>
        <taxon>Neognathae</taxon>
        <taxon>Galloanserae</taxon>
        <taxon>Galliformes</taxon>
        <taxon>Phasianidae</taxon>
        <taxon>Perdicinae</taxon>
        <taxon>Coturnix</taxon>
    </lineage>
</organism>
<dbReference type="GeneTree" id="ENSGT00960000191079"/>
<reference evidence="6" key="2">
    <citation type="submission" date="2025-09" db="UniProtKB">
        <authorList>
            <consortium name="Ensembl"/>
        </authorList>
    </citation>
    <scope>IDENTIFICATION</scope>
</reference>
<dbReference type="Ensembl" id="ENSCJPT00005003624.1">
    <property type="protein sequence ID" value="ENSCJPP00005002019.1"/>
    <property type="gene ID" value="ENSCJPG00005002181.1"/>
</dbReference>
<keyword evidence="7" id="KW-1185">Reference proteome</keyword>
<dbReference type="Proteomes" id="UP000694412">
    <property type="component" value="Unassembled WGS sequence"/>
</dbReference>
<evidence type="ECO:0000313" key="6">
    <source>
        <dbReference type="Ensembl" id="ENSCJPP00005002019.1"/>
    </source>
</evidence>
<name>A0A8C2SR37_COTJA</name>
<dbReference type="PANTHER" id="PTHR14409">
    <property type="entry name" value="MANNOSIDASE, BETA A, LYSOSOMAL-LIKE, MANBAL PROTEIN"/>
    <property type="match status" value="1"/>
</dbReference>
<comment type="subcellular location">
    <subcellularLocation>
        <location evidence="1">Membrane</location>
        <topology evidence="1">Single-pass membrane protein</topology>
    </subcellularLocation>
</comment>
<evidence type="ECO:0000256" key="1">
    <source>
        <dbReference type="ARBA" id="ARBA00004167"/>
    </source>
</evidence>